<dbReference type="EMBL" id="ATAX01000026">
    <property type="protein sequence ID" value="EWM53290.1"/>
    <property type="molecule type" value="Genomic_DNA"/>
</dbReference>
<keyword evidence="1" id="KW-1133">Transmembrane helix</keyword>
<feature type="transmembrane region" description="Helical" evidence="1">
    <location>
        <begin position="109"/>
        <end position="129"/>
    </location>
</feature>
<reference evidence="2 3" key="1">
    <citation type="journal article" date="2014" name="PLoS ONE">
        <title>Rumen cellulosomics: divergent fiber-degrading strategies revealed by comparative genome-wide analysis of six ruminococcal strains.</title>
        <authorList>
            <person name="Dassa B."/>
            <person name="Borovok I."/>
            <person name="Ruimy-Israeli V."/>
            <person name="Lamed R."/>
            <person name="Flint H.J."/>
            <person name="Duncan S.H."/>
            <person name="Henrissat B."/>
            <person name="Coutinho P."/>
            <person name="Morrison M."/>
            <person name="Mosoni P."/>
            <person name="Yeoman C.J."/>
            <person name="White B.A."/>
            <person name="Bayer E.A."/>
        </authorList>
    </citation>
    <scope>NUCLEOTIDE SEQUENCE [LARGE SCALE GENOMIC DNA]</scope>
    <source>
        <strain evidence="2 3">007c</strain>
    </source>
</reference>
<evidence type="ECO:0000313" key="2">
    <source>
        <dbReference type="EMBL" id="EWM53290.1"/>
    </source>
</evidence>
<keyword evidence="1" id="KW-0472">Membrane</keyword>
<keyword evidence="3" id="KW-1185">Reference proteome</keyword>
<dbReference type="RefSeq" id="WP_037299593.1">
    <property type="nucleotide sequence ID" value="NZ_ATAX01000026.1"/>
</dbReference>
<gene>
    <name evidence="2" type="ORF">RF007C_09970</name>
</gene>
<feature type="transmembrane region" description="Helical" evidence="1">
    <location>
        <begin position="12"/>
        <end position="30"/>
    </location>
</feature>
<organism evidence="2 3">
    <name type="scientific">Ruminococcus flavefaciens 007c</name>
    <dbReference type="NCBI Taxonomy" id="1341157"/>
    <lineage>
        <taxon>Bacteria</taxon>
        <taxon>Bacillati</taxon>
        <taxon>Bacillota</taxon>
        <taxon>Clostridia</taxon>
        <taxon>Eubacteriales</taxon>
        <taxon>Oscillospiraceae</taxon>
        <taxon>Ruminococcus</taxon>
    </lineage>
</organism>
<dbReference type="Proteomes" id="UP000019365">
    <property type="component" value="Unassembled WGS sequence"/>
</dbReference>
<protein>
    <submittedName>
        <fullName evidence="2">Uncharacterized protein</fullName>
    </submittedName>
</protein>
<evidence type="ECO:0000313" key="3">
    <source>
        <dbReference type="Proteomes" id="UP000019365"/>
    </source>
</evidence>
<evidence type="ECO:0000256" key="1">
    <source>
        <dbReference type="SAM" id="Phobius"/>
    </source>
</evidence>
<keyword evidence="1" id="KW-0812">Transmembrane</keyword>
<proteinExistence type="predicted"/>
<feature type="transmembrane region" description="Helical" evidence="1">
    <location>
        <begin position="42"/>
        <end position="62"/>
    </location>
</feature>
<accession>W7UX84</accession>
<feature type="transmembrane region" description="Helical" evidence="1">
    <location>
        <begin position="82"/>
        <end position="102"/>
    </location>
</feature>
<dbReference type="OrthoDB" id="1822037at2"/>
<name>W7UX84_RUMFL</name>
<dbReference type="PATRIC" id="fig|1341157.4.peg.2059"/>
<comment type="caution">
    <text evidence="2">The sequence shown here is derived from an EMBL/GenBank/DDBJ whole genome shotgun (WGS) entry which is preliminary data.</text>
</comment>
<dbReference type="AlphaFoldDB" id="W7UX84"/>
<sequence>MEKTKKKFSYSNFHTLIFVTASVPVIIYVFRAIQGKAYGDKLSILIGMAIFAVLQLFFQARFFRLEKKDEMVQYNLAKANRITLFIVLTVLFGAVFVNDYLFKGLICSDFCWITVMGAIALRSLLFMLFDAPTAKDTEEE</sequence>